<evidence type="ECO:0000256" key="1">
    <source>
        <dbReference type="SAM" id="Phobius"/>
    </source>
</evidence>
<evidence type="ECO:0000313" key="3">
    <source>
        <dbReference type="Proteomes" id="UP000688137"/>
    </source>
</evidence>
<organism evidence="2 3">
    <name type="scientific">Paramecium primaurelia</name>
    <dbReference type="NCBI Taxonomy" id="5886"/>
    <lineage>
        <taxon>Eukaryota</taxon>
        <taxon>Sar</taxon>
        <taxon>Alveolata</taxon>
        <taxon>Ciliophora</taxon>
        <taxon>Intramacronucleata</taxon>
        <taxon>Oligohymenophorea</taxon>
        <taxon>Peniculida</taxon>
        <taxon>Parameciidae</taxon>
        <taxon>Paramecium</taxon>
    </lineage>
</organism>
<protein>
    <submittedName>
        <fullName evidence="2">Uncharacterized protein</fullName>
    </submittedName>
</protein>
<keyword evidence="3" id="KW-1185">Reference proteome</keyword>
<name>A0A8S1NQG0_PARPR</name>
<keyword evidence="1" id="KW-0812">Transmembrane</keyword>
<gene>
    <name evidence="2" type="ORF">PPRIM_AZ9-3.1.T0990020</name>
</gene>
<dbReference type="OMA" id="YKLYIDQ"/>
<feature type="transmembrane region" description="Helical" evidence="1">
    <location>
        <begin position="131"/>
        <end position="150"/>
    </location>
</feature>
<reference evidence="2" key="1">
    <citation type="submission" date="2021-01" db="EMBL/GenBank/DDBJ databases">
        <authorList>
            <consortium name="Genoscope - CEA"/>
            <person name="William W."/>
        </authorList>
    </citation>
    <scope>NUCLEOTIDE SEQUENCE</scope>
</reference>
<keyword evidence="1" id="KW-1133">Transmembrane helix</keyword>
<proteinExistence type="predicted"/>
<dbReference type="EMBL" id="CAJJDM010000102">
    <property type="protein sequence ID" value="CAD8095547.1"/>
    <property type="molecule type" value="Genomic_DNA"/>
</dbReference>
<dbReference type="Proteomes" id="UP000688137">
    <property type="component" value="Unassembled WGS sequence"/>
</dbReference>
<accession>A0A8S1NQG0</accession>
<dbReference type="AlphaFoldDB" id="A0A8S1NQG0"/>
<evidence type="ECO:0000313" key="2">
    <source>
        <dbReference type="EMBL" id="CAD8095547.1"/>
    </source>
</evidence>
<sequence length="216" mass="26541">MAQEIFNKKWLQNMGYYSIKLFPYKFLFNYKHVKTHYEQYKGEGEYLNQFLNIPYRLTHERFLGEILKKELEQLNKLNVDDKIKKIRAINVITYFIGIGTYRSPFIIQTAVQKFQFIDYYFKEYYGDKNKIILSFLFKIIHSLGLANEFLEKVEQKKDLKLVLFILNEFMIRQINDYQRRLGIKEVEIIQRMCRQWKDNIQINWMLYKLYIDQDLM</sequence>
<feature type="transmembrane region" description="Helical" evidence="1">
    <location>
        <begin position="91"/>
        <end position="111"/>
    </location>
</feature>
<comment type="caution">
    <text evidence="2">The sequence shown here is derived from an EMBL/GenBank/DDBJ whole genome shotgun (WGS) entry which is preliminary data.</text>
</comment>
<keyword evidence="1" id="KW-0472">Membrane</keyword>